<organism evidence="2 3">
    <name type="scientific">Prosthecochloris ethylica</name>
    <dbReference type="NCBI Taxonomy" id="2743976"/>
    <lineage>
        <taxon>Bacteria</taxon>
        <taxon>Pseudomonadati</taxon>
        <taxon>Chlorobiota</taxon>
        <taxon>Chlorobiia</taxon>
        <taxon>Chlorobiales</taxon>
        <taxon>Chlorobiaceae</taxon>
        <taxon>Prosthecochloris</taxon>
    </lineage>
</organism>
<sequence length="407" mass="46703">MTHDPAPDLHITENPAWVFLHPEGIYTTRVRLIGSTILHFSIEADRPVTLELFEKELLLKVLHDSGLDNDRKFYVIWNLDLVRDFSHSYKKGIAEILLNTKPNLPLAVFYNIRPELQVTVDTLQAIMPDYIHLATAETRDEAVRTVTSFLSGTISAPEPPEDPMTVSKNCFLAATARIGWLSLYNQPIYVPYKNHPASAYLAALEDLQKDLEEKKNAHRKQLAAALRKKQDLLNARNRLLDLQEEKKVQLKKQADDERQHMQKTIAAKSKEIERAASAVGEKRGQIRDLYAQVSHSGIPDAMRKKLLATCEHLIETELNEKKIDLVLTSNDSRFLTRLQEKHPDLNKRELKICLMIKLSFDTRDIATTLGISRRGMESIRYRMHKKIGLNRHQSIKNYLNSIMETSE</sequence>
<dbReference type="InterPro" id="IPR016032">
    <property type="entry name" value="Sig_transdc_resp-reg_C-effctor"/>
</dbReference>
<accession>A0ABR9XNN8</accession>
<keyword evidence="3" id="KW-1185">Reference proteome</keyword>
<protein>
    <submittedName>
        <fullName evidence="2">Transcriptional regulator</fullName>
    </submittedName>
</protein>
<keyword evidence="1" id="KW-0175">Coiled coil</keyword>
<dbReference type="Gene3D" id="1.10.10.10">
    <property type="entry name" value="Winged helix-like DNA-binding domain superfamily/Winged helix DNA-binding domain"/>
    <property type="match status" value="1"/>
</dbReference>
<proteinExistence type="predicted"/>
<dbReference type="EMBL" id="JADGII010000001">
    <property type="protein sequence ID" value="MBF0635589.1"/>
    <property type="molecule type" value="Genomic_DNA"/>
</dbReference>
<dbReference type="SUPFAM" id="SSF46894">
    <property type="entry name" value="C-terminal effector domain of the bipartite response regulators"/>
    <property type="match status" value="1"/>
</dbReference>
<evidence type="ECO:0000313" key="2">
    <source>
        <dbReference type="EMBL" id="MBF0635589.1"/>
    </source>
</evidence>
<evidence type="ECO:0000313" key="3">
    <source>
        <dbReference type="Proteomes" id="UP000619838"/>
    </source>
</evidence>
<dbReference type="Proteomes" id="UP000619838">
    <property type="component" value="Unassembled WGS sequence"/>
</dbReference>
<comment type="caution">
    <text evidence="2">The sequence shown here is derived from an EMBL/GenBank/DDBJ whole genome shotgun (WGS) entry which is preliminary data.</text>
</comment>
<gene>
    <name evidence="2" type="ORF">INT08_00140</name>
</gene>
<feature type="coiled-coil region" evidence="1">
    <location>
        <begin position="197"/>
        <end position="271"/>
    </location>
</feature>
<name>A0ABR9XNN8_9CHLB</name>
<dbReference type="InterPro" id="IPR036388">
    <property type="entry name" value="WH-like_DNA-bd_sf"/>
</dbReference>
<reference evidence="2 3" key="1">
    <citation type="journal article" date="2020" name="Microorganisms">
        <title>Simultaneous Genome Sequencing of Prosthecochloris ethylica and Desulfuromonas acetoxidans within a Syntrophic Mixture Reveals Unique Pili and Protein Interactions.</title>
        <authorList>
            <person name="Kyndt J.A."/>
            <person name="Van Beeumen J.J."/>
            <person name="Meyer T.E."/>
        </authorList>
    </citation>
    <scope>NUCLEOTIDE SEQUENCE [LARGE SCALE GENOMIC DNA]</scope>
    <source>
        <strain evidence="2 3">N3</strain>
    </source>
</reference>
<evidence type="ECO:0000256" key="1">
    <source>
        <dbReference type="SAM" id="Coils"/>
    </source>
</evidence>
<dbReference type="RefSeq" id="WP_175186839.1">
    <property type="nucleotide sequence ID" value="NZ_JABVZQ010000002.1"/>
</dbReference>